<keyword evidence="10" id="KW-1185">Reference proteome</keyword>
<dbReference type="InterPro" id="IPR018093">
    <property type="entry name" value="BCCT_CS"/>
</dbReference>
<evidence type="ECO:0000256" key="4">
    <source>
        <dbReference type="ARBA" id="ARBA00022475"/>
    </source>
</evidence>
<feature type="transmembrane region" description="Helical" evidence="8">
    <location>
        <begin position="346"/>
        <end position="370"/>
    </location>
</feature>
<feature type="transmembrane region" description="Helical" evidence="8">
    <location>
        <begin position="262"/>
        <end position="286"/>
    </location>
</feature>
<proteinExistence type="inferred from homology"/>
<dbReference type="GO" id="GO:0005886">
    <property type="term" value="C:plasma membrane"/>
    <property type="evidence" value="ECO:0007669"/>
    <property type="project" value="UniProtKB-SubCell"/>
</dbReference>
<reference evidence="9 10" key="1">
    <citation type="submission" date="2018-11" db="EMBL/GenBank/DDBJ databases">
        <authorList>
            <person name="Ye M.-Q."/>
            <person name="Du Z.-J."/>
        </authorList>
    </citation>
    <scope>NUCLEOTIDE SEQUENCE [LARGE SCALE GENOMIC DNA]</scope>
    <source>
        <strain evidence="9 10">U0105</strain>
    </source>
</reference>
<evidence type="ECO:0000256" key="1">
    <source>
        <dbReference type="ARBA" id="ARBA00004651"/>
    </source>
</evidence>
<feature type="transmembrane region" description="Helical" evidence="8">
    <location>
        <begin position="390"/>
        <end position="419"/>
    </location>
</feature>
<feature type="transmembrane region" description="Helical" evidence="8">
    <location>
        <begin position="446"/>
        <end position="467"/>
    </location>
</feature>
<evidence type="ECO:0000256" key="5">
    <source>
        <dbReference type="ARBA" id="ARBA00022692"/>
    </source>
</evidence>
<evidence type="ECO:0000256" key="3">
    <source>
        <dbReference type="ARBA" id="ARBA00022448"/>
    </source>
</evidence>
<organism evidence="9 10">
    <name type="scientific">Alteromonas sediminis</name>
    <dbReference type="NCBI Taxonomy" id="2259342"/>
    <lineage>
        <taxon>Bacteria</taxon>
        <taxon>Pseudomonadati</taxon>
        <taxon>Pseudomonadota</taxon>
        <taxon>Gammaproteobacteria</taxon>
        <taxon>Alteromonadales</taxon>
        <taxon>Alteromonadaceae</taxon>
        <taxon>Alteromonas/Salinimonas group</taxon>
        <taxon>Alteromonas</taxon>
    </lineage>
</organism>
<dbReference type="Proteomes" id="UP000275281">
    <property type="component" value="Unassembled WGS sequence"/>
</dbReference>
<dbReference type="RefSeq" id="WP_124026925.1">
    <property type="nucleotide sequence ID" value="NZ_JBHRSN010000015.1"/>
</dbReference>
<keyword evidence="4" id="KW-1003">Cell membrane</keyword>
<keyword evidence="3" id="KW-0813">Transport</keyword>
<feature type="transmembrane region" description="Helical" evidence="8">
    <location>
        <begin position="473"/>
        <end position="494"/>
    </location>
</feature>
<comment type="caution">
    <text evidence="9">The sequence shown here is derived from an EMBL/GenBank/DDBJ whole genome shotgun (WGS) entry which is preliminary data.</text>
</comment>
<gene>
    <name evidence="9" type="ORF">DRW07_05605</name>
</gene>
<feature type="transmembrane region" description="Helical" evidence="8">
    <location>
        <begin position="312"/>
        <end position="334"/>
    </location>
</feature>
<dbReference type="OrthoDB" id="9775735at2"/>
<feature type="transmembrane region" description="Helical" evidence="8">
    <location>
        <begin position="91"/>
        <end position="112"/>
    </location>
</feature>
<dbReference type="GO" id="GO:0022857">
    <property type="term" value="F:transmembrane transporter activity"/>
    <property type="evidence" value="ECO:0007669"/>
    <property type="project" value="InterPro"/>
</dbReference>
<dbReference type="AlphaFoldDB" id="A0A3N5Y1I6"/>
<dbReference type="PANTHER" id="PTHR30047:SF7">
    <property type="entry name" value="HIGH-AFFINITY CHOLINE TRANSPORT PROTEIN"/>
    <property type="match status" value="1"/>
</dbReference>
<keyword evidence="7 8" id="KW-0472">Membrane</keyword>
<evidence type="ECO:0000256" key="8">
    <source>
        <dbReference type="SAM" id="Phobius"/>
    </source>
</evidence>
<name>A0A3N5Y1I6_9ALTE</name>
<evidence type="ECO:0000256" key="7">
    <source>
        <dbReference type="ARBA" id="ARBA00023136"/>
    </source>
</evidence>
<feature type="transmembrane region" description="Helical" evidence="8">
    <location>
        <begin position="143"/>
        <end position="163"/>
    </location>
</feature>
<evidence type="ECO:0000313" key="10">
    <source>
        <dbReference type="Proteomes" id="UP000275281"/>
    </source>
</evidence>
<keyword evidence="5 8" id="KW-0812">Transmembrane</keyword>
<sequence>MQSEQSQARLNPKVFYPSSVAIIALMVFAFFLPQHADQLFSTMQAVIVENGSWFYVISVATILLGVAYLGVSRYGEVKLGPDHATPDYSLITWLSMLFAAGMGIGLMFFGVAEPLMHFLAPPNAEPNTVAAAKEAMKTTFFHWGLHAWAIYALVALVMAYFSFRHGLPLTLRSALYPIFGDKIYGWIGHTVDVFAVTSTIFGVATSLGIGASQINAGLAYVFGIEISVANQILLMIGVIAIAVVSVMSGLDKGIRRLSEANMILAVALLIFILALGPTIFLLQAFLQNTGAYLSDIVRNTFNLFAYEKTDWIGGWTIFYWGWWIAWAPFVGLFIARISRGRTIREFVLGVILIPSAFTLFWMTVFGNSAIDLVLNGDSQKLAEMVNDNSSVALFVFLDQFPFASLLSVIAIGMVVIFFVTSCDSGAMVVDMICSNGSNETPLWQRVYWAVSVGVVAMILMAAGGLSALQTMTIAAALPFAIILLLSMTGLVKALRVESYKRESMQLHAMPSSLSSNKESWQERLQNIVNFPNKKAVQNFFDNAVLPAFESVKSELQKTGIQVEIVKNDSALELWVSHGEEHDFRYGVHRKKHLQPDFVNTDNNSLDTDDEQSYYRAEVHLSEGGQDYDIMGWSTVAVINDIIDQYHKHLHFLHLLR</sequence>
<dbReference type="NCBIfam" id="TIGR00842">
    <property type="entry name" value="bcct"/>
    <property type="match status" value="1"/>
</dbReference>
<feature type="transmembrane region" description="Helical" evidence="8">
    <location>
        <begin position="14"/>
        <end position="32"/>
    </location>
</feature>
<accession>A0A3N5Y1I6</accession>
<dbReference type="NCBIfam" id="NF007399">
    <property type="entry name" value="PRK09928.1"/>
    <property type="match status" value="1"/>
</dbReference>
<evidence type="ECO:0000313" key="9">
    <source>
        <dbReference type="EMBL" id="RPJ67020.1"/>
    </source>
</evidence>
<dbReference type="EMBL" id="RPOK01000002">
    <property type="protein sequence ID" value="RPJ67020.1"/>
    <property type="molecule type" value="Genomic_DNA"/>
</dbReference>
<dbReference type="InterPro" id="IPR000060">
    <property type="entry name" value="BCCT_transptr"/>
</dbReference>
<dbReference type="PANTHER" id="PTHR30047">
    <property type="entry name" value="HIGH-AFFINITY CHOLINE TRANSPORT PROTEIN-RELATED"/>
    <property type="match status" value="1"/>
</dbReference>
<comment type="similarity">
    <text evidence="2">Belongs to the BCCT transporter (TC 2.A.15) family.</text>
</comment>
<feature type="transmembrane region" description="Helical" evidence="8">
    <location>
        <begin position="52"/>
        <end position="71"/>
    </location>
</feature>
<feature type="transmembrane region" description="Helical" evidence="8">
    <location>
        <begin position="229"/>
        <end position="250"/>
    </location>
</feature>
<protein>
    <submittedName>
        <fullName evidence="9">BCCT family transporter</fullName>
    </submittedName>
</protein>
<evidence type="ECO:0000256" key="2">
    <source>
        <dbReference type="ARBA" id="ARBA00005658"/>
    </source>
</evidence>
<comment type="subcellular location">
    <subcellularLocation>
        <location evidence="1">Cell membrane</location>
        <topology evidence="1">Multi-pass membrane protein</topology>
    </subcellularLocation>
</comment>
<dbReference type="Pfam" id="PF02028">
    <property type="entry name" value="BCCT"/>
    <property type="match status" value="1"/>
</dbReference>
<dbReference type="PROSITE" id="PS01303">
    <property type="entry name" value="BCCT"/>
    <property type="match status" value="1"/>
</dbReference>
<keyword evidence="6 8" id="KW-1133">Transmembrane helix</keyword>
<evidence type="ECO:0000256" key="6">
    <source>
        <dbReference type="ARBA" id="ARBA00022989"/>
    </source>
</evidence>